<feature type="region of interest" description="Disordered" evidence="1">
    <location>
        <begin position="32"/>
        <end position="64"/>
    </location>
</feature>
<dbReference type="EMBL" id="JAROCF010000001">
    <property type="protein sequence ID" value="MDN4613177.1"/>
    <property type="molecule type" value="Genomic_DNA"/>
</dbReference>
<evidence type="ECO:0000313" key="4">
    <source>
        <dbReference type="Proteomes" id="UP001174208"/>
    </source>
</evidence>
<feature type="signal peptide" evidence="2">
    <location>
        <begin position="1"/>
        <end position="20"/>
    </location>
</feature>
<keyword evidence="2" id="KW-0732">Signal</keyword>
<organism evidence="3 4">
    <name type="scientific">Leifsonia williamsii</name>
    <dbReference type="NCBI Taxonomy" id="3035919"/>
    <lineage>
        <taxon>Bacteria</taxon>
        <taxon>Bacillati</taxon>
        <taxon>Actinomycetota</taxon>
        <taxon>Actinomycetes</taxon>
        <taxon>Micrococcales</taxon>
        <taxon>Microbacteriaceae</taxon>
        <taxon>Leifsonia</taxon>
    </lineage>
</organism>
<proteinExistence type="predicted"/>
<evidence type="ECO:0000256" key="1">
    <source>
        <dbReference type="SAM" id="MobiDB-lite"/>
    </source>
</evidence>
<comment type="caution">
    <text evidence="3">The sequence shown here is derived from an EMBL/GenBank/DDBJ whole genome shotgun (WGS) entry which is preliminary data.</text>
</comment>
<feature type="chain" id="PRO_5045765387" description="DUF4352 domain-containing protein" evidence="2">
    <location>
        <begin position="21"/>
        <end position="205"/>
    </location>
</feature>
<dbReference type="PROSITE" id="PS51257">
    <property type="entry name" value="PROKAR_LIPOPROTEIN"/>
    <property type="match status" value="1"/>
</dbReference>
<gene>
    <name evidence="3" type="ORF">P5G50_01820</name>
</gene>
<sequence>MKTHSLATAAAFTTVTLALSGCAVNGPVAVSSHVASPSATPTPTPTPAPQAALGSRANPFPVGTPGKYDPASVWTFTGQATNPDATAEVIAGNQFNQSPLAGQTYVKTKFTISLANTPEVANGADPGSSFRIAYVGNDGNTYQDQGCTPASPEVNYGSLGTMYGGATATGVVCVMVPATAIPGGTWSINSQVKQAVAFFAGAPAS</sequence>
<dbReference type="Proteomes" id="UP001174208">
    <property type="component" value="Unassembled WGS sequence"/>
</dbReference>
<evidence type="ECO:0008006" key="5">
    <source>
        <dbReference type="Google" id="ProtNLM"/>
    </source>
</evidence>
<keyword evidence="4" id="KW-1185">Reference proteome</keyword>
<evidence type="ECO:0000313" key="3">
    <source>
        <dbReference type="EMBL" id="MDN4613177.1"/>
    </source>
</evidence>
<name>A0ABT8K822_9MICO</name>
<reference evidence="3" key="1">
    <citation type="submission" date="2023-06" db="EMBL/GenBank/DDBJ databases">
        <title>MT1 and MT2 Draft Genomes of Novel Species.</title>
        <authorList>
            <person name="Venkateswaran K."/>
        </authorList>
    </citation>
    <scope>NUCLEOTIDE SEQUENCE</scope>
    <source>
        <strain evidence="3">F6_8S_P_1B</strain>
    </source>
</reference>
<dbReference type="RefSeq" id="WP_301209986.1">
    <property type="nucleotide sequence ID" value="NZ_JAROCF010000001.1"/>
</dbReference>
<accession>A0ABT8K822</accession>
<evidence type="ECO:0000256" key="2">
    <source>
        <dbReference type="SAM" id="SignalP"/>
    </source>
</evidence>
<protein>
    <recommendedName>
        <fullName evidence="5">DUF4352 domain-containing protein</fullName>
    </recommendedName>
</protein>